<evidence type="ECO:0000256" key="2">
    <source>
        <dbReference type="SAM" id="Phobius"/>
    </source>
</evidence>
<dbReference type="InterPro" id="IPR052534">
    <property type="entry name" value="Extracell_DNA_Util/SecSys_Comp"/>
</dbReference>
<protein>
    <submittedName>
        <fullName evidence="3">Fimbrial assembly protein (PilN)</fullName>
    </submittedName>
</protein>
<organism evidence="3 4">
    <name type="scientific">Proteiniclasticum ruminis</name>
    <dbReference type="NCBI Taxonomy" id="398199"/>
    <lineage>
        <taxon>Bacteria</taxon>
        <taxon>Bacillati</taxon>
        <taxon>Bacillota</taxon>
        <taxon>Clostridia</taxon>
        <taxon>Eubacteriales</taxon>
        <taxon>Clostridiaceae</taxon>
        <taxon>Proteiniclasticum</taxon>
    </lineage>
</organism>
<keyword evidence="1" id="KW-0175">Coiled coil</keyword>
<dbReference type="AlphaFoldDB" id="A0A1I4XMQ1"/>
<dbReference type="Proteomes" id="UP000181899">
    <property type="component" value="Unassembled WGS sequence"/>
</dbReference>
<gene>
    <name evidence="3" type="ORF">SAMN04488695_10178</name>
</gene>
<proteinExistence type="predicted"/>
<dbReference type="RefSeq" id="WP_074908836.1">
    <property type="nucleotide sequence ID" value="NZ_FOVK01000001.1"/>
</dbReference>
<evidence type="ECO:0000313" key="4">
    <source>
        <dbReference type="Proteomes" id="UP000181899"/>
    </source>
</evidence>
<evidence type="ECO:0000313" key="3">
    <source>
        <dbReference type="EMBL" id="SFN27104.1"/>
    </source>
</evidence>
<reference evidence="3 4" key="1">
    <citation type="submission" date="2016-10" db="EMBL/GenBank/DDBJ databases">
        <authorList>
            <person name="de Groot N.N."/>
        </authorList>
    </citation>
    <scope>NUCLEOTIDE SEQUENCE [LARGE SCALE GENOMIC DNA]</scope>
    <source>
        <strain evidence="3 4">ML2</strain>
    </source>
</reference>
<dbReference type="PANTHER" id="PTHR40278:SF1">
    <property type="entry name" value="DNA UTILIZATION PROTEIN HOFN"/>
    <property type="match status" value="1"/>
</dbReference>
<feature type="transmembrane region" description="Helical" evidence="2">
    <location>
        <begin position="20"/>
        <end position="43"/>
    </location>
</feature>
<dbReference type="OrthoDB" id="1707667at2"/>
<name>A0A1I4XMQ1_9CLOT</name>
<evidence type="ECO:0000256" key="1">
    <source>
        <dbReference type="SAM" id="Coils"/>
    </source>
</evidence>
<accession>A0A1I4XMQ1</accession>
<keyword evidence="2" id="KW-0472">Membrane</keyword>
<sequence>MRDFNFFEDLAVNRKKETSSSTYLIGAALLLILTLGSVTYYYILQFRALQEDKVLLESQINDPNHQQQYNTSLALQEEVAKLEKEKLEIESVHGKVLDSRMINSLLLKEISLAKPDAVAIKSIYLTPQGISVEGASINYDLIARFEHNLRGNPRFVGPFVPNIIKEDDDHYSFSLNFSFSQPVNNLEGEDIVNGEG</sequence>
<dbReference type="EMBL" id="FOVK01000001">
    <property type="protein sequence ID" value="SFN27104.1"/>
    <property type="molecule type" value="Genomic_DNA"/>
</dbReference>
<dbReference type="Pfam" id="PF05137">
    <property type="entry name" value="PilN"/>
    <property type="match status" value="1"/>
</dbReference>
<keyword evidence="2" id="KW-0812">Transmembrane</keyword>
<dbReference type="PANTHER" id="PTHR40278">
    <property type="entry name" value="DNA UTILIZATION PROTEIN HOFN"/>
    <property type="match status" value="1"/>
</dbReference>
<keyword evidence="4" id="KW-1185">Reference proteome</keyword>
<dbReference type="InterPro" id="IPR007813">
    <property type="entry name" value="PilN"/>
</dbReference>
<feature type="coiled-coil region" evidence="1">
    <location>
        <begin position="65"/>
        <end position="92"/>
    </location>
</feature>
<keyword evidence="2" id="KW-1133">Transmembrane helix</keyword>